<protein>
    <submittedName>
        <fullName evidence="2">Uncharacterized protein</fullName>
    </submittedName>
</protein>
<dbReference type="EMBL" id="UHDP01000001">
    <property type="protein sequence ID" value="SUM43480.1"/>
    <property type="molecule type" value="Genomic_DNA"/>
</dbReference>
<organism evidence="2 3">
    <name type="scientific">Staphylococcus intermedius NCTC 11048</name>
    <dbReference type="NCBI Taxonomy" id="1141106"/>
    <lineage>
        <taxon>Bacteria</taxon>
        <taxon>Bacillati</taxon>
        <taxon>Bacillota</taxon>
        <taxon>Bacilli</taxon>
        <taxon>Bacillales</taxon>
        <taxon>Staphylococcaceae</taxon>
        <taxon>Staphylococcus</taxon>
        <taxon>Staphylococcus intermedius group</taxon>
    </lineage>
</organism>
<evidence type="ECO:0000313" key="2">
    <source>
        <dbReference type="EMBL" id="SUM43480.1"/>
    </source>
</evidence>
<dbReference type="Proteomes" id="UP000255549">
    <property type="component" value="Unassembled WGS sequence"/>
</dbReference>
<evidence type="ECO:0000313" key="3">
    <source>
        <dbReference type="Proteomes" id="UP000255549"/>
    </source>
</evidence>
<feature type="coiled-coil region" evidence="1">
    <location>
        <begin position="73"/>
        <end position="116"/>
    </location>
</feature>
<keyword evidence="3" id="KW-1185">Reference proteome</keyword>
<dbReference type="AlphaFoldDB" id="A0A380FZD4"/>
<dbReference type="STRING" id="1141106.GCA_000308095_00814"/>
<dbReference type="RefSeq" id="WP_019168967.1">
    <property type="nucleotide sequence ID" value="NZ_CAIB01000193.1"/>
</dbReference>
<gene>
    <name evidence="2" type="ORF">NCTC11048_00010</name>
</gene>
<evidence type="ECO:0000256" key="1">
    <source>
        <dbReference type="SAM" id="Coils"/>
    </source>
</evidence>
<name>A0A380FZD4_STAIN</name>
<accession>A0A380FZD4</accession>
<reference evidence="2 3" key="1">
    <citation type="submission" date="2018-06" db="EMBL/GenBank/DDBJ databases">
        <authorList>
            <consortium name="Pathogen Informatics"/>
            <person name="Doyle S."/>
        </authorList>
    </citation>
    <scope>NUCLEOTIDE SEQUENCE [LARGE SCALE GENOMIC DNA]</scope>
    <source>
        <strain evidence="3">NCTC 11048</strain>
    </source>
</reference>
<keyword evidence="1" id="KW-0175">Coiled coil</keyword>
<proteinExistence type="predicted"/>
<sequence length="319" mass="37101">MATNLDKFLTIEKMMQEAEEHMEVYLSALEKRYEYMNDYRREYSNLSHTLGRIVQSIKSGSESEENHEMFIIAKGARIKIDEHIDRLEELKQNDPYTDYNKAIERLRAAKSRLNGRLLKSNVEEARSLLNANDINVEEVDALLEYTPQHQDVEADNKLIKTLENVRSVYVSSFVVYRKSCEENDDVFNAVDGAIDELLEVGYREEADLLTDAMPDIENERGKRPDPEPLLNLLQPIKSAGLEYFQSGNKNSHSYDLCTSFSKELAYVRRALLEDREYIGTRNAFNRLLAAYEQLSQYMYERFHQLGGVPYNYHGHDSRN</sequence>